<keyword evidence="7" id="KW-1185">Reference proteome</keyword>
<evidence type="ECO:0000256" key="5">
    <source>
        <dbReference type="ARBA" id="ARBA00023172"/>
    </source>
</evidence>
<dbReference type="Proteomes" id="UP000681594">
    <property type="component" value="Unassembled WGS sequence"/>
</dbReference>
<proteinExistence type="inferred from homology"/>
<evidence type="ECO:0000313" key="6">
    <source>
        <dbReference type="EMBL" id="MBP0447395.1"/>
    </source>
</evidence>
<keyword evidence="4" id="KW-0238">DNA-binding</keyword>
<comment type="function">
    <text evidence="1">Required for the transposition of the insertion element.</text>
</comment>
<name>A0ABS4AK56_9PROT</name>
<evidence type="ECO:0000313" key="7">
    <source>
        <dbReference type="Proteomes" id="UP000681594"/>
    </source>
</evidence>
<dbReference type="EMBL" id="JAGIZB010000034">
    <property type="protein sequence ID" value="MBP0447395.1"/>
    <property type="molecule type" value="Genomic_DNA"/>
</dbReference>
<sequence>MRSIRLDATYAKGREAGRIVPTTVTVVVGVDADIRRKVLRMAVAKSSGAITLEQSDERTTQRCRYMPQKRSAPSTILPLSGPLL</sequence>
<gene>
    <name evidence="6" type="ORF">J8J14_21760</name>
</gene>
<evidence type="ECO:0000256" key="2">
    <source>
        <dbReference type="ARBA" id="ARBA00010961"/>
    </source>
</evidence>
<protein>
    <submittedName>
        <fullName evidence="6">Transposase</fullName>
    </submittedName>
</protein>
<keyword evidence="3" id="KW-0815">Transposition</keyword>
<keyword evidence="5" id="KW-0233">DNA recombination</keyword>
<evidence type="ECO:0000256" key="1">
    <source>
        <dbReference type="ARBA" id="ARBA00002190"/>
    </source>
</evidence>
<organism evidence="6 7">
    <name type="scientific">Pararoseomonas baculiformis</name>
    <dbReference type="NCBI Taxonomy" id="2820812"/>
    <lineage>
        <taxon>Bacteria</taxon>
        <taxon>Pseudomonadati</taxon>
        <taxon>Pseudomonadota</taxon>
        <taxon>Alphaproteobacteria</taxon>
        <taxon>Acetobacterales</taxon>
        <taxon>Acetobacteraceae</taxon>
        <taxon>Pararoseomonas</taxon>
    </lineage>
</organism>
<comment type="similarity">
    <text evidence="2">Belongs to the transposase mutator family.</text>
</comment>
<accession>A0ABS4AK56</accession>
<dbReference type="Pfam" id="PF00872">
    <property type="entry name" value="Transposase_mut"/>
    <property type="match status" value="1"/>
</dbReference>
<dbReference type="InterPro" id="IPR001207">
    <property type="entry name" value="Transposase_mutator"/>
</dbReference>
<comment type="caution">
    <text evidence="6">The sequence shown here is derived from an EMBL/GenBank/DDBJ whole genome shotgun (WGS) entry which is preliminary data.</text>
</comment>
<evidence type="ECO:0000256" key="3">
    <source>
        <dbReference type="ARBA" id="ARBA00022578"/>
    </source>
</evidence>
<reference evidence="6 7" key="1">
    <citation type="submission" date="2021-03" db="EMBL/GenBank/DDBJ databases">
        <authorList>
            <person name="So Y."/>
        </authorList>
    </citation>
    <scope>NUCLEOTIDE SEQUENCE [LARGE SCALE GENOMIC DNA]</scope>
    <source>
        <strain evidence="6 7">SSH11</strain>
    </source>
</reference>
<evidence type="ECO:0000256" key="4">
    <source>
        <dbReference type="ARBA" id="ARBA00023125"/>
    </source>
</evidence>